<name>A0A558CMV9_9PSEU</name>
<dbReference type="NCBIfam" id="TIGR01643">
    <property type="entry name" value="YD_repeat_2x"/>
    <property type="match status" value="8"/>
</dbReference>
<feature type="compositionally biased region" description="Basic and acidic residues" evidence="2">
    <location>
        <begin position="1490"/>
        <end position="1505"/>
    </location>
</feature>
<dbReference type="SUPFAM" id="SSF140453">
    <property type="entry name" value="EsxAB dimer-like"/>
    <property type="match status" value="1"/>
</dbReference>
<sequence length="1632" mass="175474">MTTAVRGAVAGAVWTLAGDSVGPLATFPCTAGKSCAIGQSLRLGHQLRYLGWGSRGPLRDTPASEGSMLSNPLVAQKQDSTTAISGIAVLEDAQGLKESIESGDWASAVMGAAGTAMDALAFVTDPFGSILANGVGWLMEHVGPLKEALDKLAGDPDQITAHAETWKNIASELGQVATDLGTQVSADVQSWTGPGADAYRRQAEEVAKVLEGAGQACEGASSGVKTAGEVVAAVRQLVRDTIAQVVGHMVSWALQVLFTLGIGLTWVVPQVVNLVAKTAKNIAQLMKNLLKALGDLGKLFGKAGDLFKKASNSLKGLKSGEKATHAKLDNLPTGAKNVDPVAGRPTTPEGATHASSATNGSHSPRGTGDTRSGTSTDTGGGATPPPSPSVSTRGFDNGSTGPSSTRPSSAPKNPRDSAVEPGNRVCESDPVDVATGEVVLEQRDLDLGALVLDRTHVSSYRAGHWFGTSWASTLDQRLELDDEHIRYFSPTGTILVYPRGDGEQWPLEGSRWPLTRTADGYTLQAGERVLEFSGSGTVLPLRAFEAGQRVEVFYDDHGAPAQLRREDGVRVGVRAERGRVVELAVLGDGTLADVPVAKFGYDDRRRLTQIVNSSGLPLRFDYDDAGRITGWQDRNGVWYRYVYDNRGRCVRTVGDGGFLDGAFEYGDHVTRHTDSLGNVTEFHLNDAHQVVREVDPLGGVTVSEWDRYDRLLARTDPLGRTTRYGYDDAGTVSEVHRPDGSTVLLEHDDSGEIAAITVQSGEVSWHRRYDGGAPDPLTEPIGVATSLSLATGEPPAPTGVEPDQFGRPRWLAETGGERVRLGWTVEGRPASRVGPRQERAVWRYDGEGNETEHVDELGRVTRREYGPFDRLTALTDPSGARTTYTYDTELRLTSVTDPRGRVWRYRYDALGRLVEQTDFGGRTHGYTYDPAGQLVRSTDPDGLVTEYRYDPVGNLVEVRAPGRITAYRYDPAGQLVHAANGESTVEFERDEYGRVVRETVDGRSVTFEYGIGFIHRRTPGGVESTWTFDDLDRPVGLTGGRHAVRYRYDLDGRVTSRTDDATVLGHTYGPGGALVAQTVTTTGNVPVQRRVFSHHADGSLATLHDEVTGLTTLTRDAAGRITAATTPQGREEYHYDVSGALIAPAGVTVTEDGHGRRASRRQAAGAHAYSWSGDRLAAVTTGDGAVWQYHYDPLGRRVGKTLRAPDGTTRTTLYTWDGTRLIEEAGPGHLVTWDHVPGTVVPVAQRERDARGERFRTFVTDAIGTPTDLLDERGALVWTSRRTAHGRELTAAPTPLRFPGQYADAETGLHYNVFRYYDPVTARYLSQDPLGLEPGPDPYAYVTDPYARYDAIGLMDCTKTSGADNPVPPTPKAGHGPGNTGGSAGKPTPPPVPPKLSAKKPGPKKTPPPRPTGPKPDLNRPKPTASQTQPAGAKPPPPPVPPKPDLNRPKPEPSHTQPEPSHTQPGSPPPKPQPSSALGTEGNPASKPPASKDDFHPVESDDKPSRGGKQPLGTYTFKPEPQRVGGTGYNGVTPMQEHVFQGLIDDKIKDWRAEGVMDQPVKVPVYYPPNAPNVLKIDGDGHHRFAAAMESGRPIELVLRKQPAGMGLPNTMVDWTGTTIVEGWPKPGQWIK</sequence>
<feature type="region of interest" description="Disordered" evidence="2">
    <location>
        <begin position="1360"/>
        <end position="1529"/>
    </location>
</feature>
<dbReference type="InterPro" id="IPR045351">
    <property type="entry name" value="DUF6531"/>
</dbReference>
<feature type="domain" description="DUF6531" evidence="3">
    <location>
        <begin position="429"/>
        <end position="497"/>
    </location>
</feature>
<dbReference type="Gene3D" id="2.180.10.10">
    <property type="entry name" value="RHS repeat-associated core"/>
    <property type="match status" value="2"/>
</dbReference>
<accession>A0A558CMV9</accession>
<dbReference type="Pfam" id="PF25547">
    <property type="entry name" value="WXG100_2"/>
    <property type="match status" value="1"/>
</dbReference>
<evidence type="ECO:0000259" key="5">
    <source>
        <dbReference type="Pfam" id="PF25547"/>
    </source>
</evidence>
<feature type="compositionally biased region" description="Pro residues" evidence="2">
    <location>
        <begin position="1404"/>
        <end position="1414"/>
    </location>
</feature>
<dbReference type="OrthoDB" id="4981820at2"/>
<dbReference type="EMBL" id="VJWX01000145">
    <property type="protein sequence ID" value="TVT50078.1"/>
    <property type="molecule type" value="Genomic_DNA"/>
</dbReference>
<dbReference type="InterPro" id="IPR031325">
    <property type="entry name" value="RHS_repeat"/>
</dbReference>
<dbReference type="InterPro" id="IPR022385">
    <property type="entry name" value="Rhs_assc_core"/>
</dbReference>
<feature type="compositionally biased region" description="Polar residues" evidence="2">
    <location>
        <begin position="353"/>
        <end position="362"/>
    </location>
</feature>
<dbReference type="NCBIfam" id="TIGR03696">
    <property type="entry name" value="Rhs_assc_core"/>
    <property type="match status" value="1"/>
</dbReference>
<gene>
    <name evidence="6" type="ORF">FNH05_16365</name>
</gene>
<dbReference type="Gene3D" id="1.20.1260.20">
    <property type="entry name" value="PPE superfamily"/>
    <property type="match status" value="1"/>
</dbReference>
<feature type="compositionally biased region" description="Gly residues" evidence="2">
    <location>
        <begin position="1375"/>
        <end position="1384"/>
    </location>
</feature>
<dbReference type="Proteomes" id="UP000320011">
    <property type="component" value="Unassembled WGS sequence"/>
</dbReference>
<keyword evidence="7" id="KW-1185">Reference proteome</keyword>
<dbReference type="PANTHER" id="PTHR32305:SF15">
    <property type="entry name" value="PROTEIN RHSA-RELATED"/>
    <property type="match status" value="1"/>
</dbReference>
<dbReference type="PRINTS" id="PR00394">
    <property type="entry name" value="RHSPROTEIN"/>
</dbReference>
<feature type="region of interest" description="Disordered" evidence="2">
    <location>
        <begin position="325"/>
        <end position="430"/>
    </location>
</feature>
<reference evidence="6 7" key="1">
    <citation type="submission" date="2019-07" db="EMBL/GenBank/DDBJ databases">
        <authorList>
            <person name="Duangmal K."/>
            <person name="Teo W.F.A."/>
        </authorList>
    </citation>
    <scope>NUCLEOTIDE SEQUENCE [LARGE SCALE GENOMIC DNA]</scope>
    <source>
        <strain evidence="6 7">TBRC 6029</strain>
    </source>
</reference>
<dbReference type="InterPro" id="IPR057746">
    <property type="entry name" value="CpnT-like_N"/>
</dbReference>
<dbReference type="Pfam" id="PF25023">
    <property type="entry name" value="TEN_YD-shell"/>
    <property type="match status" value="2"/>
</dbReference>
<evidence type="ECO:0000256" key="2">
    <source>
        <dbReference type="SAM" id="MobiDB-lite"/>
    </source>
</evidence>
<feature type="compositionally biased region" description="Low complexity" evidence="2">
    <location>
        <begin position="363"/>
        <end position="377"/>
    </location>
</feature>
<dbReference type="InterPro" id="IPR050708">
    <property type="entry name" value="T6SS_VgrG/RHS"/>
</dbReference>
<dbReference type="InterPro" id="IPR036689">
    <property type="entry name" value="ESAT-6-like_sf"/>
</dbReference>
<dbReference type="SUPFAM" id="SSF50960">
    <property type="entry name" value="TolB, C-terminal domain"/>
    <property type="match status" value="1"/>
</dbReference>
<feature type="compositionally biased region" description="Pro residues" evidence="2">
    <location>
        <begin position="1433"/>
        <end position="1444"/>
    </location>
</feature>
<evidence type="ECO:0000259" key="3">
    <source>
        <dbReference type="Pfam" id="PF20148"/>
    </source>
</evidence>
<evidence type="ECO:0000313" key="6">
    <source>
        <dbReference type="EMBL" id="TVT50078.1"/>
    </source>
</evidence>
<feature type="domain" description="Teneurin-like YD-shell" evidence="4">
    <location>
        <begin position="880"/>
        <end position="1010"/>
    </location>
</feature>
<dbReference type="InterPro" id="IPR056823">
    <property type="entry name" value="TEN-like_YD-shell"/>
</dbReference>
<dbReference type="Pfam" id="PF05593">
    <property type="entry name" value="RHS_repeat"/>
    <property type="match status" value="1"/>
</dbReference>
<dbReference type="InterPro" id="IPR038332">
    <property type="entry name" value="PPE_sf"/>
</dbReference>
<organism evidence="6 7">
    <name type="scientific">Amycolatopsis rhizosphaerae</name>
    <dbReference type="NCBI Taxonomy" id="2053003"/>
    <lineage>
        <taxon>Bacteria</taxon>
        <taxon>Bacillati</taxon>
        <taxon>Actinomycetota</taxon>
        <taxon>Actinomycetes</taxon>
        <taxon>Pseudonocardiales</taxon>
        <taxon>Pseudonocardiaceae</taxon>
        <taxon>Amycolatopsis</taxon>
    </lineage>
</organism>
<reference evidence="6 7" key="2">
    <citation type="submission" date="2019-08" db="EMBL/GenBank/DDBJ databases">
        <title>Amycolatopsis acidicola sp. nov., isolated from peat swamp forest soil.</title>
        <authorList>
            <person name="Srisuk N."/>
        </authorList>
    </citation>
    <scope>NUCLEOTIDE SEQUENCE [LARGE SCALE GENOMIC DNA]</scope>
    <source>
        <strain evidence="6 7">TBRC 6029</strain>
    </source>
</reference>
<evidence type="ECO:0000313" key="7">
    <source>
        <dbReference type="Proteomes" id="UP000320011"/>
    </source>
</evidence>
<proteinExistence type="predicted"/>
<keyword evidence="1" id="KW-0677">Repeat</keyword>
<feature type="domain" description="Outer membrane channel protein CpnT-like N-terminal" evidence="5">
    <location>
        <begin position="154"/>
        <end position="266"/>
    </location>
</feature>
<dbReference type="PANTHER" id="PTHR32305">
    <property type="match status" value="1"/>
</dbReference>
<dbReference type="Pfam" id="PF20148">
    <property type="entry name" value="DUF6531"/>
    <property type="match status" value="1"/>
</dbReference>
<feature type="domain" description="Teneurin-like YD-shell" evidence="4">
    <location>
        <begin position="1092"/>
        <end position="1328"/>
    </location>
</feature>
<comment type="caution">
    <text evidence="6">The sequence shown here is derived from an EMBL/GenBank/DDBJ whole genome shotgun (WGS) entry which is preliminary data.</text>
</comment>
<feature type="compositionally biased region" description="Low complexity" evidence="2">
    <location>
        <begin position="389"/>
        <end position="409"/>
    </location>
</feature>
<protein>
    <submittedName>
        <fullName evidence="6">Type IV secretion protein Rhs</fullName>
    </submittedName>
</protein>
<dbReference type="InterPro" id="IPR006530">
    <property type="entry name" value="YD"/>
</dbReference>
<evidence type="ECO:0000256" key="1">
    <source>
        <dbReference type="ARBA" id="ARBA00022737"/>
    </source>
</evidence>
<evidence type="ECO:0000259" key="4">
    <source>
        <dbReference type="Pfam" id="PF25023"/>
    </source>
</evidence>